<feature type="compositionally biased region" description="Basic and acidic residues" evidence="1">
    <location>
        <begin position="236"/>
        <end position="246"/>
    </location>
</feature>
<dbReference type="VEuPathDB" id="ToxoDB:EMH_0079010"/>
<feature type="compositionally biased region" description="Basic and acidic residues" evidence="1">
    <location>
        <begin position="78"/>
        <end position="99"/>
    </location>
</feature>
<feature type="region of interest" description="Disordered" evidence="1">
    <location>
        <begin position="78"/>
        <end position="259"/>
    </location>
</feature>
<proteinExistence type="predicted"/>
<gene>
    <name evidence="2" type="ORF">EMH_0079010</name>
</gene>
<organism evidence="2 3">
    <name type="scientific">Eimeria mitis</name>
    <dbReference type="NCBI Taxonomy" id="44415"/>
    <lineage>
        <taxon>Eukaryota</taxon>
        <taxon>Sar</taxon>
        <taxon>Alveolata</taxon>
        <taxon>Apicomplexa</taxon>
        <taxon>Conoidasida</taxon>
        <taxon>Coccidia</taxon>
        <taxon>Eucoccidiorida</taxon>
        <taxon>Eimeriorina</taxon>
        <taxon>Eimeriidae</taxon>
        <taxon>Eimeria</taxon>
    </lineage>
</organism>
<reference evidence="2" key="1">
    <citation type="submission" date="2013-10" db="EMBL/GenBank/DDBJ databases">
        <title>Genomic analysis of the causative agents of coccidiosis in chickens.</title>
        <authorList>
            <person name="Reid A.J."/>
            <person name="Blake D."/>
            <person name="Billington K."/>
            <person name="Browne H."/>
            <person name="Dunn M."/>
            <person name="Hung S."/>
            <person name="Kawahara F."/>
            <person name="Miranda-Saavedra D."/>
            <person name="Mourier T."/>
            <person name="Nagra H."/>
            <person name="Otto T.D."/>
            <person name="Rawlings N."/>
            <person name="Sanchez A."/>
            <person name="Sanders M."/>
            <person name="Subramaniam C."/>
            <person name="Tay Y."/>
            <person name="Dear P."/>
            <person name="Doerig C."/>
            <person name="Gruber A."/>
            <person name="Parkinson J."/>
            <person name="Shirley M."/>
            <person name="Wan K.L."/>
            <person name="Berriman M."/>
            <person name="Tomley F."/>
            <person name="Pain A."/>
        </authorList>
    </citation>
    <scope>NUCLEOTIDE SEQUENCE [LARGE SCALE GENOMIC DNA]</scope>
    <source>
        <strain evidence="2">Houghton</strain>
    </source>
</reference>
<feature type="compositionally biased region" description="Basic and acidic residues" evidence="1">
    <location>
        <begin position="209"/>
        <end position="218"/>
    </location>
</feature>
<name>U6K5C9_9EIME</name>
<evidence type="ECO:0000313" key="2">
    <source>
        <dbReference type="EMBL" id="CDJ32960.1"/>
    </source>
</evidence>
<feature type="region of interest" description="Disordered" evidence="1">
    <location>
        <begin position="1"/>
        <end position="32"/>
    </location>
</feature>
<feature type="compositionally biased region" description="Low complexity" evidence="1">
    <location>
        <begin position="197"/>
        <end position="208"/>
    </location>
</feature>
<dbReference type="AlphaFoldDB" id="U6K5C9"/>
<evidence type="ECO:0000256" key="1">
    <source>
        <dbReference type="SAM" id="MobiDB-lite"/>
    </source>
</evidence>
<feature type="compositionally biased region" description="Basic and acidic residues" evidence="1">
    <location>
        <begin position="11"/>
        <end position="25"/>
    </location>
</feature>
<protein>
    <submittedName>
        <fullName evidence="2">Uncharacterized protein</fullName>
    </submittedName>
</protein>
<feature type="compositionally biased region" description="Basic and acidic residues" evidence="1">
    <location>
        <begin position="112"/>
        <end position="121"/>
    </location>
</feature>
<dbReference type="RefSeq" id="XP_013355524.1">
    <property type="nucleotide sequence ID" value="XM_013500070.1"/>
</dbReference>
<feature type="compositionally biased region" description="Basic and acidic residues" evidence="1">
    <location>
        <begin position="152"/>
        <end position="169"/>
    </location>
</feature>
<dbReference type="GeneID" id="25382338"/>
<sequence length="259" mass="28556">MEFNSALKKGSLLDRPKVTEERRGENASVLVNSDVNTTASAAPSVSTEEAAANATEIVAAKKKKKKEDEALRAFVAKAVEKRSQTSEKRRERKAKKETEQPMCWVYPSPTEAAHEEKKEEANLQIGNPKPETQEEEGGETVQVTEIKDDEEIVQRGEIKQEEELIRDEVIPQEGEPVQEKYKVSSPEVLPVACQAQNSSSSSSKNNDASSRRGSEHSETGGLSPNIFARLPPSADTLRDSTEDTERPPPLPVCPHQQIP</sequence>
<reference evidence="2" key="2">
    <citation type="submission" date="2013-10" db="EMBL/GenBank/DDBJ databases">
        <authorList>
            <person name="Aslett M."/>
        </authorList>
    </citation>
    <scope>NUCLEOTIDE SEQUENCE [LARGE SCALE GENOMIC DNA]</scope>
    <source>
        <strain evidence="2">Houghton</strain>
    </source>
</reference>
<evidence type="ECO:0000313" key="3">
    <source>
        <dbReference type="Proteomes" id="UP000030744"/>
    </source>
</evidence>
<keyword evidence="3" id="KW-1185">Reference proteome</keyword>
<dbReference type="Proteomes" id="UP000030744">
    <property type="component" value="Unassembled WGS sequence"/>
</dbReference>
<accession>U6K5C9</accession>
<dbReference type="EMBL" id="HG684718">
    <property type="protein sequence ID" value="CDJ32960.1"/>
    <property type="molecule type" value="Genomic_DNA"/>
</dbReference>